<dbReference type="Pfam" id="PF07009">
    <property type="entry name" value="NusG_II"/>
    <property type="match status" value="1"/>
</dbReference>
<keyword evidence="3" id="KW-1185">Reference proteome</keyword>
<keyword evidence="1" id="KW-1133">Transmembrane helix</keyword>
<dbReference type="CDD" id="cd09846">
    <property type="entry name" value="DUF1312"/>
    <property type="match status" value="1"/>
</dbReference>
<keyword evidence="1" id="KW-0472">Membrane</keyword>
<name>A0A3R5QUJ2_9CLOT</name>
<protein>
    <submittedName>
        <fullName evidence="2">NusG domain II-containing protein</fullName>
    </submittedName>
</protein>
<dbReference type="EMBL" id="CP025746">
    <property type="protein sequence ID" value="QAA32828.1"/>
    <property type="molecule type" value="Genomic_DNA"/>
</dbReference>
<dbReference type="InterPro" id="IPR038690">
    <property type="entry name" value="NusG_2_sf"/>
</dbReference>
<gene>
    <name evidence="2" type="ORF">C1I91_14905</name>
</gene>
<evidence type="ECO:0000313" key="3">
    <source>
        <dbReference type="Proteomes" id="UP000286268"/>
    </source>
</evidence>
<dbReference type="Proteomes" id="UP000286268">
    <property type="component" value="Chromosome"/>
</dbReference>
<proteinExistence type="predicted"/>
<dbReference type="KEGG" id="cmah:C1I91_14905"/>
<dbReference type="OrthoDB" id="47603at2"/>
<feature type="transmembrane region" description="Helical" evidence="1">
    <location>
        <begin position="12"/>
        <end position="31"/>
    </location>
</feature>
<evidence type="ECO:0000256" key="1">
    <source>
        <dbReference type="SAM" id="Phobius"/>
    </source>
</evidence>
<sequence length="132" mass="14596">MKILKLKILDKIVIIVLLILSILPTGIVMLAKSNKGNSNIVIKVDNKVAKNIPLNTTSKSKTYEFEFNGNIGYLEVKDGKVRMLEMDKEICPNAICSDTGWIDKGYQSIVCLPNNIIVTIEGSKDDVIDAQT</sequence>
<organism evidence="2 3">
    <name type="scientific">Clostridium manihotivorum</name>
    <dbReference type="NCBI Taxonomy" id="2320868"/>
    <lineage>
        <taxon>Bacteria</taxon>
        <taxon>Bacillati</taxon>
        <taxon>Bacillota</taxon>
        <taxon>Clostridia</taxon>
        <taxon>Eubacteriales</taxon>
        <taxon>Clostridiaceae</taxon>
        <taxon>Clostridium</taxon>
    </lineage>
</organism>
<reference evidence="2 3" key="1">
    <citation type="submission" date="2018-01" db="EMBL/GenBank/DDBJ databases">
        <title>Genome Sequencing and Assembly of Anaerobacter polyendosporus strain CT4.</title>
        <authorList>
            <person name="Tachaapaikoon C."/>
            <person name="Sutheeworapong S."/>
            <person name="Jenjaroenpun P."/>
            <person name="Wongsurawat T."/>
            <person name="Nookeaw I."/>
            <person name="Cheawchanlertfa P."/>
            <person name="Kosugi A."/>
            <person name="Cheevadhanarak S."/>
            <person name="Ratanakhanokchai K."/>
        </authorList>
    </citation>
    <scope>NUCLEOTIDE SEQUENCE [LARGE SCALE GENOMIC DNA]</scope>
    <source>
        <strain evidence="2 3">CT4</strain>
    </source>
</reference>
<keyword evidence="1" id="KW-0812">Transmembrane</keyword>
<evidence type="ECO:0000313" key="2">
    <source>
        <dbReference type="EMBL" id="QAA32828.1"/>
    </source>
</evidence>
<dbReference type="Gene3D" id="2.60.320.10">
    <property type="entry name" value="N-utilization substance G protein NusG, insert domain"/>
    <property type="match status" value="1"/>
</dbReference>
<dbReference type="AlphaFoldDB" id="A0A3R5QUJ2"/>
<dbReference type="RefSeq" id="WP_128213567.1">
    <property type="nucleotide sequence ID" value="NZ_CP025746.1"/>
</dbReference>
<accession>A0A3R5QUJ2</accession>